<proteinExistence type="predicted"/>
<dbReference type="AlphaFoldDB" id="A0A2P1BQ11"/>
<keyword evidence="1" id="KW-0614">Plasmid</keyword>
<dbReference type="EMBL" id="MG700550">
    <property type="protein sequence ID" value="AVI43831.1"/>
    <property type="molecule type" value="Genomic_DNA"/>
</dbReference>
<evidence type="ECO:0000313" key="1">
    <source>
        <dbReference type="EMBL" id="AVI43831.1"/>
    </source>
</evidence>
<sequence length="77" mass="8597">MTGACWPWYDHDNCTDEDETDRLDQVLDAILIRDARFCPVLLTPVNEREETIRSAGLSLISCVLRTLRSGAGLIAGF</sequence>
<geneLocation type="plasmid" evidence="1">
    <name>pUJ-84KPC</name>
</geneLocation>
<protein>
    <submittedName>
        <fullName evidence="1">Uncharacterized protein</fullName>
    </submittedName>
</protein>
<organism evidence="1">
    <name type="scientific">Klebsiella pneumoniae</name>
    <dbReference type="NCBI Taxonomy" id="573"/>
    <lineage>
        <taxon>Bacteria</taxon>
        <taxon>Pseudomonadati</taxon>
        <taxon>Pseudomonadota</taxon>
        <taxon>Gammaproteobacteria</taxon>
        <taxon>Enterobacterales</taxon>
        <taxon>Enterobacteriaceae</taxon>
        <taxon>Klebsiella/Raoultella group</taxon>
        <taxon>Klebsiella</taxon>
        <taxon>Klebsiella pneumoniae complex</taxon>
    </lineage>
</organism>
<accession>A0A2P1BQ11</accession>
<reference evidence="1" key="1">
    <citation type="submission" date="2017-12" db="EMBL/GenBank/DDBJ databases">
        <title>Insights into the successfully spreading KPC-encoding IncII plasmids.</title>
        <authorList>
            <person name="Brandt C."/>
            <person name="Pletz M.W."/>
            <person name="Makarewicz O."/>
        </authorList>
    </citation>
    <scope>NUCLEOTIDE SEQUENCE</scope>
    <source>
        <strain evidence="1">St015788/2</strain>
        <plasmid evidence="1">pUJ-84KPC</plasmid>
    </source>
</reference>
<name>A0A2P1BQ11_KLEPN</name>